<dbReference type="GO" id="GO:0000160">
    <property type="term" value="P:phosphorelay signal transduction system"/>
    <property type="evidence" value="ECO:0007669"/>
    <property type="project" value="InterPro"/>
</dbReference>
<dbReference type="InterPro" id="IPR002197">
    <property type="entry name" value="HTH_Fis"/>
</dbReference>
<evidence type="ECO:0000313" key="9">
    <source>
        <dbReference type="EMBL" id="VAV85296.1"/>
    </source>
</evidence>
<dbReference type="SUPFAM" id="SSF46689">
    <property type="entry name" value="Homeodomain-like"/>
    <property type="match status" value="1"/>
</dbReference>
<evidence type="ECO:0000259" key="7">
    <source>
        <dbReference type="PROSITE" id="PS50045"/>
    </source>
</evidence>
<dbReference type="PANTHER" id="PTHR32071:SF17">
    <property type="entry name" value="TRANSCRIPTIONAL REGULATOR (NTRC FAMILY)"/>
    <property type="match status" value="1"/>
</dbReference>
<dbReference type="InterPro" id="IPR009057">
    <property type="entry name" value="Homeodomain-like_sf"/>
</dbReference>
<reference evidence="9" key="1">
    <citation type="submission" date="2018-06" db="EMBL/GenBank/DDBJ databases">
        <authorList>
            <person name="Zhirakovskaya E."/>
        </authorList>
    </citation>
    <scope>NUCLEOTIDE SEQUENCE</scope>
</reference>
<dbReference type="Pfam" id="PF25601">
    <property type="entry name" value="AAA_lid_14"/>
    <property type="match status" value="1"/>
</dbReference>
<evidence type="ECO:0000259" key="8">
    <source>
        <dbReference type="PROSITE" id="PS50110"/>
    </source>
</evidence>
<dbReference type="InterPro" id="IPR025944">
    <property type="entry name" value="Sigma_54_int_dom_CS"/>
</dbReference>
<dbReference type="EMBL" id="UOEA01000084">
    <property type="protein sequence ID" value="VAV85296.1"/>
    <property type="molecule type" value="Genomic_DNA"/>
</dbReference>
<gene>
    <name evidence="9" type="ORF">MNBD_DELTA01-1211</name>
</gene>
<evidence type="ECO:0000256" key="3">
    <source>
        <dbReference type="ARBA" id="ARBA00022840"/>
    </source>
</evidence>
<evidence type="ECO:0000256" key="4">
    <source>
        <dbReference type="ARBA" id="ARBA00023015"/>
    </source>
</evidence>
<dbReference type="SUPFAM" id="SSF52172">
    <property type="entry name" value="CheY-like"/>
    <property type="match status" value="1"/>
</dbReference>
<dbReference type="CDD" id="cd00009">
    <property type="entry name" value="AAA"/>
    <property type="match status" value="1"/>
</dbReference>
<dbReference type="PROSITE" id="PS50110">
    <property type="entry name" value="RESPONSE_REGULATORY"/>
    <property type="match status" value="1"/>
</dbReference>
<dbReference type="PANTHER" id="PTHR32071">
    <property type="entry name" value="TRANSCRIPTIONAL REGULATORY PROTEIN"/>
    <property type="match status" value="1"/>
</dbReference>
<dbReference type="SMART" id="SM00448">
    <property type="entry name" value="REC"/>
    <property type="match status" value="1"/>
</dbReference>
<keyword evidence="3" id="KW-0067">ATP-binding</keyword>
<dbReference type="InterPro" id="IPR025943">
    <property type="entry name" value="Sigma_54_int_dom_ATP-bd_2"/>
</dbReference>
<dbReference type="Gene3D" id="1.10.10.60">
    <property type="entry name" value="Homeodomain-like"/>
    <property type="match status" value="1"/>
</dbReference>
<evidence type="ECO:0000256" key="5">
    <source>
        <dbReference type="ARBA" id="ARBA00023125"/>
    </source>
</evidence>
<dbReference type="GO" id="GO:0005524">
    <property type="term" value="F:ATP binding"/>
    <property type="evidence" value="ECO:0007669"/>
    <property type="project" value="UniProtKB-KW"/>
</dbReference>
<dbReference type="GO" id="GO:0043565">
    <property type="term" value="F:sequence-specific DNA binding"/>
    <property type="evidence" value="ECO:0007669"/>
    <property type="project" value="InterPro"/>
</dbReference>
<feature type="domain" description="Sigma-54 factor interaction" evidence="7">
    <location>
        <begin position="139"/>
        <end position="368"/>
    </location>
</feature>
<dbReference type="GO" id="GO:0006355">
    <property type="term" value="P:regulation of DNA-templated transcription"/>
    <property type="evidence" value="ECO:0007669"/>
    <property type="project" value="InterPro"/>
</dbReference>
<dbReference type="SMART" id="SM00382">
    <property type="entry name" value="AAA"/>
    <property type="match status" value="1"/>
</dbReference>
<evidence type="ECO:0000256" key="1">
    <source>
        <dbReference type="ARBA" id="ARBA00022553"/>
    </source>
</evidence>
<dbReference type="Gene3D" id="3.40.50.2300">
    <property type="match status" value="1"/>
</dbReference>
<dbReference type="CDD" id="cd17550">
    <property type="entry name" value="REC_NtrX-like"/>
    <property type="match status" value="1"/>
</dbReference>
<dbReference type="Pfam" id="PF02954">
    <property type="entry name" value="HTH_8"/>
    <property type="match status" value="1"/>
</dbReference>
<accession>A0A3B0R8D5</accession>
<proteinExistence type="predicted"/>
<dbReference type="Gene3D" id="3.40.50.300">
    <property type="entry name" value="P-loop containing nucleotide triphosphate hydrolases"/>
    <property type="match status" value="1"/>
</dbReference>
<dbReference type="InterPro" id="IPR003593">
    <property type="entry name" value="AAA+_ATPase"/>
</dbReference>
<dbReference type="PROSITE" id="PS00688">
    <property type="entry name" value="SIGMA54_INTERACT_3"/>
    <property type="match status" value="1"/>
</dbReference>
<dbReference type="FunFam" id="3.40.50.2300:FF:000018">
    <property type="entry name" value="DNA-binding transcriptional regulator NtrC"/>
    <property type="match status" value="1"/>
</dbReference>
<dbReference type="InterPro" id="IPR001789">
    <property type="entry name" value="Sig_transdc_resp-reg_receiver"/>
</dbReference>
<dbReference type="InterPro" id="IPR002078">
    <property type="entry name" value="Sigma_54_int"/>
</dbReference>
<dbReference type="SUPFAM" id="SSF52540">
    <property type="entry name" value="P-loop containing nucleoside triphosphate hydrolases"/>
    <property type="match status" value="1"/>
</dbReference>
<keyword evidence="4" id="KW-0805">Transcription regulation</keyword>
<evidence type="ECO:0000256" key="6">
    <source>
        <dbReference type="ARBA" id="ARBA00023163"/>
    </source>
</evidence>
<dbReference type="Pfam" id="PF00072">
    <property type="entry name" value="Response_reg"/>
    <property type="match status" value="1"/>
</dbReference>
<dbReference type="InterPro" id="IPR011006">
    <property type="entry name" value="CheY-like_superfamily"/>
</dbReference>
<dbReference type="PROSITE" id="PS50045">
    <property type="entry name" value="SIGMA54_INTERACT_4"/>
    <property type="match status" value="1"/>
</dbReference>
<keyword evidence="1" id="KW-0597">Phosphoprotein</keyword>
<sequence>MNMIMIVDDEKNIRDSLAGVLNDEGYGVVMAESAEQSLKLLEKSVPDLILLDIWLPGMDGVEALKLHKQQNPTVPVIMISGHATVETAVRATKLGAYDFLEKPLSLDKVVLSVEHALEQKRLIEVNIELQERVRGECNIIGNSVKIKDLRDDILRVAEANSWALITGANGTGKELVARNLHLYSKRRDKPFIAVNCAAIPDGLIESELFGYEKGAFTGANTSKKGRFDLADGGTLFLDEIGDMSLKTQAKILRILEEESFERVGGTRKITVDVRVVAATNKDLMEEIRHKNFREDLYYRLNVIPFHVPKLSERGDDILLFVDHFLSKFSTEAGKEPPLMDAEVRKVLLCYGWPGNVRELKNLMERLVIMSRSGRVSIDDLPQYITGAVSRQPKGLFAGSLKEARNDFEKEFILTRLEECDGNIAKTAEAIGIERSHLYRKVKSYGIKG</sequence>
<keyword evidence="5" id="KW-0238">DNA-binding</keyword>
<keyword evidence="6" id="KW-0804">Transcription</keyword>
<organism evidence="9">
    <name type="scientific">hydrothermal vent metagenome</name>
    <dbReference type="NCBI Taxonomy" id="652676"/>
    <lineage>
        <taxon>unclassified sequences</taxon>
        <taxon>metagenomes</taxon>
        <taxon>ecological metagenomes</taxon>
    </lineage>
</organism>
<protein>
    <submittedName>
        <fullName evidence="9">Nitrogen regulation protein NtrX</fullName>
    </submittedName>
</protein>
<feature type="domain" description="Response regulatory" evidence="8">
    <location>
        <begin position="3"/>
        <end position="117"/>
    </location>
</feature>
<dbReference type="Pfam" id="PF00158">
    <property type="entry name" value="Sigma54_activat"/>
    <property type="match status" value="1"/>
</dbReference>
<dbReference type="InterPro" id="IPR058031">
    <property type="entry name" value="AAA_lid_NorR"/>
</dbReference>
<evidence type="ECO:0000256" key="2">
    <source>
        <dbReference type="ARBA" id="ARBA00022741"/>
    </source>
</evidence>
<name>A0A3B0R8D5_9ZZZZ</name>
<dbReference type="InterPro" id="IPR027417">
    <property type="entry name" value="P-loop_NTPase"/>
</dbReference>
<keyword evidence="2" id="KW-0547">Nucleotide-binding</keyword>
<dbReference type="FunFam" id="3.40.50.300:FF:000006">
    <property type="entry name" value="DNA-binding transcriptional regulator NtrC"/>
    <property type="match status" value="1"/>
</dbReference>
<dbReference type="Gene3D" id="1.10.8.60">
    <property type="match status" value="1"/>
</dbReference>
<dbReference type="PRINTS" id="PR01590">
    <property type="entry name" value="HTHFIS"/>
</dbReference>
<dbReference type="PROSITE" id="PS00676">
    <property type="entry name" value="SIGMA54_INTERACT_2"/>
    <property type="match status" value="1"/>
</dbReference>
<dbReference type="AlphaFoldDB" id="A0A3B0R8D5"/>